<dbReference type="EMBL" id="JBEWZI010000022">
    <property type="protein sequence ID" value="MET7015773.1"/>
    <property type="molecule type" value="Genomic_DNA"/>
</dbReference>
<dbReference type="SUPFAM" id="SSF52374">
    <property type="entry name" value="Nucleotidylyl transferase"/>
    <property type="match status" value="1"/>
</dbReference>
<dbReference type="InterPro" id="IPR000924">
    <property type="entry name" value="Glu/Gln-tRNA-synth"/>
</dbReference>
<evidence type="ECO:0000256" key="7">
    <source>
        <dbReference type="HAMAP-Rule" id="MF_01428"/>
    </source>
</evidence>
<evidence type="ECO:0000256" key="8">
    <source>
        <dbReference type="RuleBase" id="RU363037"/>
    </source>
</evidence>
<keyword evidence="11" id="KW-1185">Reference proteome</keyword>
<gene>
    <name evidence="10" type="primary">gluQRS</name>
    <name evidence="7" type="synonym">gluQ</name>
    <name evidence="10" type="ORF">ABXR19_16400</name>
</gene>
<feature type="binding site" evidence="7">
    <location>
        <position position="45"/>
    </location>
    <ligand>
        <name>L-glutamate</name>
        <dbReference type="ChEBI" id="CHEBI:29985"/>
    </ligand>
</feature>
<keyword evidence="1 7" id="KW-0436">Ligase</keyword>
<evidence type="ECO:0000256" key="2">
    <source>
        <dbReference type="ARBA" id="ARBA00022723"/>
    </source>
</evidence>
<evidence type="ECO:0000313" key="10">
    <source>
        <dbReference type="EMBL" id="MET7015773.1"/>
    </source>
</evidence>
<evidence type="ECO:0000313" key="11">
    <source>
        <dbReference type="Proteomes" id="UP001549691"/>
    </source>
</evidence>
<dbReference type="InterPro" id="IPR049940">
    <property type="entry name" value="GluQ/Sye"/>
</dbReference>
<dbReference type="InterPro" id="IPR014729">
    <property type="entry name" value="Rossmann-like_a/b/a_fold"/>
</dbReference>
<dbReference type="HAMAP" id="MF_01428">
    <property type="entry name" value="Glu_Q_tRNA_synth"/>
    <property type="match status" value="1"/>
</dbReference>
<keyword evidence="6 7" id="KW-0030">Aminoacyl-tRNA synthetase</keyword>
<keyword evidence="4 7" id="KW-0862">Zinc</keyword>
<evidence type="ECO:0000256" key="5">
    <source>
        <dbReference type="ARBA" id="ARBA00022840"/>
    </source>
</evidence>
<dbReference type="Proteomes" id="UP001549691">
    <property type="component" value="Unassembled WGS sequence"/>
</dbReference>
<name>A0ABV2TPB1_9RHOO</name>
<reference evidence="10 11" key="1">
    <citation type="submission" date="2024-07" db="EMBL/GenBank/DDBJ databases">
        <title>Uliginosibacterium flavum JJ3220;KACC:17644.</title>
        <authorList>
            <person name="Kim M.K."/>
        </authorList>
    </citation>
    <scope>NUCLEOTIDE SEQUENCE [LARGE SCALE GENOMIC DNA]</scope>
    <source>
        <strain evidence="10 11">KACC:17644</strain>
    </source>
</reference>
<evidence type="ECO:0000256" key="3">
    <source>
        <dbReference type="ARBA" id="ARBA00022741"/>
    </source>
</evidence>
<dbReference type="NCBIfam" id="NF004315">
    <property type="entry name" value="PRK05710.1-4"/>
    <property type="match status" value="1"/>
</dbReference>
<feature type="short sequence motif" description="'HIGH' region" evidence="7">
    <location>
        <begin position="12"/>
        <end position="22"/>
    </location>
</feature>
<sequence length="308" mass="33863">MNPHAPVGRFAPSPTGPLHIGSLIAALASCLDARQRGGQWLLRMEDVDAPRTVAGAANTILRQLEAYGFEWDGPVLWQSQRLDAYRAVLDQLVATDLAYPCACSRKEIADSALRAPDGSHRYPGTCRSGLPAGRVARAWRVKTEAGRLDWQDLILGTQHEDVWREVGDFVLLRADGQFAYQLAVVVDDALQGVTHVVRGADLLDSTARQIYLQRLLSYAQPVYAHLPVASNAAGEKLSKQTLAAPLNTQAPSTELLRALRFLGQNPPAELNSATLAELWDWARAHWRLESVPKLRQCVIDPTEEPLRG</sequence>
<organism evidence="10 11">
    <name type="scientific">Uliginosibacterium flavum</name>
    <dbReference type="NCBI Taxonomy" id="1396831"/>
    <lineage>
        <taxon>Bacteria</taxon>
        <taxon>Pseudomonadati</taxon>
        <taxon>Pseudomonadota</taxon>
        <taxon>Betaproteobacteria</taxon>
        <taxon>Rhodocyclales</taxon>
        <taxon>Zoogloeaceae</taxon>
        <taxon>Uliginosibacterium</taxon>
    </lineage>
</organism>
<feature type="binding site" evidence="7">
    <location>
        <position position="101"/>
    </location>
    <ligand>
        <name>Zn(2+)</name>
        <dbReference type="ChEBI" id="CHEBI:29105"/>
    </ligand>
</feature>
<feature type="binding site" evidence="7">
    <location>
        <begin position="9"/>
        <end position="13"/>
    </location>
    <ligand>
        <name>L-glutamate</name>
        <dbReference type="ChEBI" id="CHEBI:29985"/>
    </ligand>
</feature>
<feature type="binding site" evidence="7">
    <location>
        <position position="198"/>
    </location>
    <ligand>
        <name>L-glutamate</name>
        <dbReference type="ChEBI" id="CHEBI:29985"/>
    </ligand>
</feature>
<accession>A0ABV2TPB1</accession>
<dbReference type="NCBIfam" id="NF004313">
    <property type="entry name" value="PRK05710.1-2"/>
    <property type="match status" value="1"/>
</dbReference>
<feature type="binding site" evidence="7">
    <location>
        <position position="103"/>
    </location>
    <ligand>
        <name>Zn(2+)</name>
        <dbReference type="ChEBI" id="CHEBI:29105"/>
    </ligand>
</feature>
<dbReference type="NCBIfam" id="NF004314">
    <property type="entry name" value="PRK05710.1-3"/>
    <property type="match status" value="1"/>
</dbReference>
<keyword evidence="5 7" id="KW-0067">ATP-binding</keyword>
<protein>
    <recommendedName>
        <fullName evidence="7">Glutamyl-Q tRNA(Asp) synthetase</fullName>
        <shortName evidence="7">Glu-Q-RSs</shortName>
        <ecNumber evidence="7">6.1.1.-</ecNumber>
    </recommendedName>
</protein>
<keyword evidence="3 7" id="KW-0547">Nucleotide-binding</keyword>
<feature type="binding site" evidence="7">
    <location>
        <position position="239"/>
    </location>
    <ligand>
        <name>ATP</name>
        <dbReference type="ChEBI" id="CHEBI:30616"/>
    </ligand>
</feature>
<proteinExistence type="inferred from homology"/>
<dbReference type="NCBIfam" id="TIGR03838">
    <property type="entry name" value="queuosine_YadB"/>
    <property type="match status" value="1"/>
</dbReference>
<comment type="cofactor">
    <cofactor evidence="7">
        <name>Zn(2+)</name>
        <dbReference type="ChEBI" id="CHEBI:29105"/>
    </cofactor>
    <text evidence="7">Binds 1 zinc ion per subunit.</text>
</comment>
<evidence type="ECO:0000256" key="1">
    <source>
        <dbReference type="ARBA" id="ARBA00022598"/>
    </source>
</evidence>
<keyword evidence="2 7" id="KW-0479">Metal-binding</keyword>
<evidence type="ECO:0000256" key="6">
    <source>
        <dbReference type="ARBA" id="ARBA00023146"/>
    </source>
</evidence>
<feature type="binding site" evidence="7">
    <location>
        <position position="126"/>
    </location>
    <ligand>
        <name>Zn(2+)</name>
        <dbReference type="ChEBI" id="CHEBI:29105"/>
    </ligand>
</feature>
<dbReference type="InterPro" id="IPR020058">
    <property type="entry name" value="Glu/Gln-tRNA-synth_Ib_cat-dom"/>
</dbReference>
<comment type="similarity">
    <text evidence="7">Belongs to the class-I aminoacyl-tRNA synthetase family. GluQ subfamily.</text>
</comment>
<dbReference type="PRINTS" id="PR00987">
    <property type="entry name" value="TRNASYNTHGLU"/>
</dbReference>
<comment type="function">
    <text evidence="7">Catalyzes the tRNA-independent activation of glutamate in presence of ATP and the subsequent transfer of glutamate onto a tRNA(Asp). Glutamate is transferred on the 2-amino-5-(4,5-dihydroxy-2-cyclopenten-1-yl) moiety of the queuosine in the wobble position of the QUC anticodon.</text>
</comment>
<feature type="short sequence motif" description="'KMSKS' region" evidence="7">
    <location>
        <begin position="236"/>
        <end position="240"/>
    </location>
</feature>
<evidence type="ECO:0000259" key="9">
    <source>
        <dbReference type="Pfam" id="PF00749"/>
    </source>
</evidence>
<comment type="caution">
    <text evidence="10">The sequence shown here is derived from an EMBL/GenBank/DDBJ whole genome shotgun (WGS) entry which is preliminary data.</text>
</comment>
<dbReference type="PANTHER" id="PTHR43311">
    <property type="entry name" value="GLUTAMATE--TRNA LIGASE"/>
    <property type="match status" value="1"/>
</dbReference>
<dbReference type="PANTHER" id="PTHR43311:SF1">
    <property type="entry name" value="GLUTAMYL-Q TRNA(ASP) SYNTHETASE"/>
    <property type="match status" value="1"/>
</dbReference>
<dbReference type="GO" id="GO:0016874">
    <property type="term" value="F:ligase activity"/>
    <property type="evidence" value="ECO:0007669"/>
    <property type="project" value="UniProtKB-KW"/>
</dbReference>
<dbReference type="Pfam" id="PF00749">
    <property type="entry name" value="tRNA-synt_1c"/>
    <property type="match status" value="1"/>
</dbReference>
<feature type="binding site" evidence="7">
    <location>
        <position position="122"/>
    </location>
    <ligand>
        <name>Zn(2+)</name>
        <dbReference type="ChEBI" id="CHEBI:29105"/>
    </ligand>
</feature>
<dbReference type="RefSeq" id="WP_354602292.1">
    <property type="nucleotide sequence ID" value="NZ_JBEWZI010000022.1"/>
</dbReference>
<dbReference type="EC" id="6.1.1.-" evidence="7"/>
<feature type="domain" description="Glutamyl/glutaminyl-tRNA synthetase class Ib catalytic" evidence="9">
    <location>
        <begin position="9"/>
        <end position="266"/>
    </location>
</feature>
<dbReference type="Gene3D" id="3.40.50.620">
    <property type="entry name" value="HUPs"/>
    <property type="match status" value="1"/>
</dbReference>
<evidence type="ECO:0000256" key="4">
    <source>
        <dbReference type="ARBA" id="ARBA00022833"/>
    </source>
</evidence>
<feature type="binding site" evidence="7">
    <location>
        <position position="180"/>
    </location>
    <ligand>
        <name>L-glutamate</name>
        <dbReference type="ChEBI" id="CHEBI:29985"/>
    </ligand>
</feature>
<keyword evidence="8" id="KW-0648">Protein biosynthesis</keyword>
<dbReference type="InterPro" id="IPR022380">
    <property type="entry name" value="Glu-Q_tRNA(Asp)_Synthase"/>
</dbReference>